<dbReference type="GO" id="GO:0006203">
    <property type="term" value="P:dGTP catabolic process"/>
    <property type="evidence" value="ECO:0007669"/>
    <property type="project" value="TreeGrafter"/>
</dbReference>
<proteinExistence type="predicted"/>
<dbReference type="OrthoDB" id="9803619at2"/>
<accession>A0A366MU63</accession>
<dbReference type="EMBL" id="PDKB01000009">
    <property type="protein sequence ID" value="RBQ29029.1"/>
    <property type="molecule type" value="Genomic_DNA"/>
</dbReference>
<dbReference type="Proteomes" id="UP000252669">
    <property type="component" value="Unassembled WGS sequence"/>
</dbReference>
<dbReference type="Gene3D" id="1.10.3210.10">
    <property type="entry name" value="Hypothetical protein af1432"/>
    <property type="match status" value="1"/>
</dbReference>
<protein>
    <submittedName>
        <fullName evidence="1">Uncharacterized protein</fullName>
    </submittedName>
</protein>
<dbReference type="AlphaFoldDB" id="A0A366MU63"/>
<dbReference type="SUPFAM" id="SSF109604">
    <property type="entry name" value="HD-domain/PDEase-like"/>
    <property type="match status" value="1"/>
</dbReference>
<name>A0A366MU63_9BACT</name>
<dbReference type="PANTHER" id="PTHR11373">
    <property type="entry name" value="DEOXYNUCLEOSIDE TRIPHOSPHATE TRIPHOSPHOHYDROLASE"/>
    <property type="match status" value="1"/>
</dbReference>
<gene>
    <name evidence="1" type="ORF">CRU91_06560</name>
</gene>
<keyword evidence="2" id="KW-1185">Reference proteome</keyword>
<comment type="caution">
    <text evidence="1">The sequence shown here is derived from an EMBL/GenBank/DDBJ whole genome shotgun (WGS) entry which is preliminary data.</text>
</comment>
<evidence type="ECO:0000313" key="2">
    <source>
        <dbReference type="Proteomes" id="UP000252669"/>
    </source>
</evidence>
<dbReference type="PANTHER" id="PTHR11373:SF4">
    <property type="entry name" value="DEOXYNUCLEOSIDE TRIPHOSPHATE TRIPHOSPHOHYDROLASE SAMHD1"/>
    <property type="match status" value="1"/>
</dbReference>
<evidence type="ECO:0000313" key="1">
    <source>
        <dbReference type="EMBL" id="RBQ29029.1"/>
    </source>
</evidence>
<organism evidence="1 2">
    <name type="scientific">Aliarcobacter vitoriensis</name>
    <dbReference type="NCBI Taxonomy" id="2011099"/>
    <lineage>
        <taxon>Bacteria</taxon>
        <taxon>Pseudomonadati</taxon>
        <taxon>Campylobacterota</taxon>
        <taxon>Epsilonproteobacteria</taxon>
        <taxon>Campylobacterales</taxon>
        <taxon>Arcobacteraceae</taxon>
        <taxon>Aliarcobacter</taxon>
    </lineage>
</organism>
<dbReference type="GO" id="GO:0008832">
    <property type="term" value="F:dGTPase activity"/>
    <property type="evidence" value="ECO:0007669"/>
    <property type="project" value="TreeGrafter"/>
</dbReference>
<reference evidence="1 2" key="1">
    <citation type="submission" date="2017-10" db="EMBL/GenBank/DDBJ databases">
        <title>Genomics of the genus Arcobacter.</title>
        <authorList>
            <person name="Perez-Cataluna A."/>
            <person name="Figueras M.J."/>
        </authorList>
    </citation>
    <scope>NUCLEOTIDE SEQUENCE [LARGE SCALE GENOMIC DNA]</scope>
    <source>
        <strain evidence="1 2">CECT 9230</strain>
    </source>
</reference>
<dbReference type="InterPro" id="IPR050135">
    <property type="entry name" value="dGTPase-like"/>
</dbReference>
<sequence>MEYTKLEDKLLQTKIVNRLQFITQNALAYFSYPSITTKRFIHSLGTMHLSSFMFKNALLNADKKTKNNFLAISKKAIQKIIKDEKIQINIEKLEYFDNKALYQFTIPTKSNFQRTTYTILLQTIRIVALLHDVGHLPFSHQVEYALKKIYEKIKAKEENKEILLKKELIFKDNYEKITKNCKDVLHEAIGEKFLKLLFDYELNELIFKTQDREYLKLIKTLALKILEEKNEENFDFGILHKFIDSTVDADRLDYINRDMLASGYITGPNDHLRITKQAVLVEQNNKFHLSFFDMSLIDIEHMLEMRFNLYKKVIFNHGIAKTDSLLENVVQYLSSKYFEDKYEDDKLSNSISMLWNFENTNKQKELDTISMLDENWLISLFKNKYFDIKNKDYLSQEDKKYLFCFEEVLFGKKRFKSPWKNLNEFYKVLDFSTVERYKFRESFGYITKNRLNKLQNELDNIIKKHEKENLFFAYQIVSFNLGIEKDFYLYDGDELIDIDEVSTLRKRLKYSMRNTVPFYIYSNNIILSDELKIDLKTILFKIFEEKVLNE</sequence>